<dbReference type="Proteomes" id="UP000595170">
    <property type="component" value="Segment"/>
</dbReference>
<reference evidence="1 2" key="1">
    <citation type="submission" date="2020-11" db="EMBL/GenBank/DDBJ databases">
        <title>Complete Genome Sequence of Achromobacter phage vB_AchrS_AchV4.</title>
        <authorList>
            <person name="Kaliniene L."/>
            <person name="Noreika A."/>
            <person name="Meskys R."/>
        </authorList>
    </citation>
    <scope>NUCLEOTIDE SEQUENCE [LARGE SCALE GENOMIC DNA]</scope>
</reference>
<name>A0A7T3U6W4_9CAUD</name>
<evidence type="ECO:0000313" key="2">
    <source>
        <dbReference type="Proteomes" id="UP000595170"/>
    </source>
</evidence>
<gene>
    <name evidence="1" type="ORF">AchV4_0048</name>
</gene>
<proteinExistence type="predicted"/>
<accession>A0A7T3U6W4</accession>
<sequence>MNPFLAQLFACPSVKLYAVAFPGLELTDSEKAAIRHMQTLIILARLIQAACLAYGIWCLWADRSLMGLAIGFGGFALIGTARPTMPASISAKIAAYLAAEEKEGR</sequence>
<protein>
    <submittedName>
        <fullName evidence="1">Uncharacterized protein</fullName>
    </submittedName>
</protein>
<evidence type="ECO:0000313" key="1">
    <source>
        <dbReference type="EMBL" id="QPZ53290.1"/>
    </source>
</evidence>
<dbReference type="EMBL" id="MW269554">
    <property type="protein sequence ID" value="QPZ53290.1"/>
    <property type="molecule type" value="Genomic_DNA"/>
</dbReference>
<organism evidence="1 2">
    <name type="scientific">Achromobacter phage vB_AchrS_AchV4</name>
    <dbReference type="NCBI Taxonomy" id="2796514"/>
    <lineage>
        <taxon>Viruses</taxon>
        <taxon>Duplodnaviria</taxon>
        <taxon>Heunggongvirae</taxon>
        <taxon>Uroviricota</taxon>
        <taxon>Caudoviricetes</taxon>
        <taxon>Casjensviridae</taxon>
        <taxon>Gediminasvirus</taxon>
        <taxon>Gediminasvirus AchV4</taxon>
    </lineage>
</organism>
<keyword evidence="2" id="KW-1185">Reference proteome</keyword>